<dbReference type="InterPro" id="IPR001763">
    <property type="entry name" value="Rhodanese-like_dom"/>
</dbReference>
<evidence type="ECO:0000256" key="5">
    <source>
        <dbReference type="ARBA" id="ARBA00022801"/>
    </source>
</evidence>
<evidence type="ECO:0000256" key="4">
    <source>
        <dbReference type="ARBA" id="ARBA00022776"/>
    </source>
</evidence>
<evidence type="ECO:0000256" key="11">
    <source>
        <dbReference type="SAM" id="MobiDB-lite"/>
    </source>
</evidence>
<dbReference type="GO" id="GO:0010971">
    <property type="term" value="P:positive regulation of G2/M transition of mitotic cell cycle"/>
    <property type="evidence" value="ECO:0007669"/>
    <property type="project" value="TreeGrafter"/>
</dbReference>
<proteinExistence type="inferred from homology"/>
<keyword evidence="14" id="KW-1185">Reference proteome</keyword>
<comment type="function">
    <text evidence="10">Tyrosine protein phosphatase which functions as a dosage-dependent inducer of mitotic progression.</text>
</comment>
<dbReference type="PRINTS" id="PR00716">
    <property type="entry name" value="MPIPHPHTASE"/>
</dbReference>
<keyword evidence="4 10" id="KW-0498">Mitosis</keyword>
<dbReference type="OrthoDB" id="26523at2759"/>
<keyword evidence="7 10" id="KW-0131">Cell cycle</keyword>
<dbReference type="Proteomes" id="UP001150538">
    <property type="component" value="Unassembled WGS sequence"/>
</dbReference>
<gene>
    <name evidence="13" type="primary">MIH1</name>
    <name evidence="13" type="ORF">H4219_001836</name>
</gene>
<dbReference type="GO" id="GO:0110032">
    <property type="term" value="P:positive regulation of G2/MI transition of meiotic cell cycle"/>
    <property type="evidence" value="ECO:0007669"/>
    <property type="project" value="TreeGrafter"/>
</dbReference>
<feature type="domain" description="Rhodanese" evidence="12">
    <location>
        <begin position="328"/>
        <end position="433"/>
    </location>
</feature>
<keyword evidence="5 10" id="KW-0378">Hydrolase</keyword>
<dbReference type="Pfam" id="PF00581">
    <property type="entry name" value="Rhodanese"/>
    <property type="match status" value="1"/>
</dbReference>
<dbReference type="GO" id="GO:0000086">
    <property type="term" value="P:G2/M transition of mitotic cell cycle"/>
    <property type="evidence" value="ECO:0007669"/>
    <property type="project" value="TreeGrafter"/>
</dbReference>
<evidence type="ECO:0000256" key="7">
    <source>
        <dbReference type="ARBA" id="ARBA00023306"/>
    </source>
</evidence>
<sequence>MNITSKKISSPNMFNTASPKSLLCGSGPNSGNPFCSDRLVALKFSTKESRIPDNAPSASPISNLTKDINSSLHLESSPSSPDHHAPLLRMLDQSLGSHTPRLFKRKYDFDLSVEDVSPGMMLQANNSPSAMISSQRSANSRPIRNASGLTKSSGLAQPEDMFMGGYSSFGAGSNSIADDENTSFDENDSFTWYRSSDSARSHHHRRQHSLTLTLDSDDSTSRVSSFEKNAYPQMLDFNSTPTAPMKRARSQSSAFLPIEHAPKPIVASVTMPIPSVSNPPTQISACPIGSPRSPECGVLPCHSATTDSIKRIDASTLADMLSGKYQDKYDEHIVIDCRFPYEYQGGHIKGAANAPTIEALEKLLLERPICDKKLVIVLHCEYSIQRAPTMASHLRRCDRELNTHRYPQLHYPEVYVLKGGYRNFFTTRKDLCYPQNYVEMNDSAFTEDCRQRMANFNKQFKRAKSVNDASIRSFGCSPVAMGRNGSSFAARPASKLARTKSVRPTKIPQLAFPPPSFGAMGNSTSGRTFGANRQSSRPSSFRMFP</sequence>
<dbReference type="InterPro" id="IPR000751">
    <property type="entry name" value="MPI_Phosphatase"/>
</dbReference>
<evidence type="ECO:0000256" key="2">
    <source>
        <dbReference type="ARBA" id="ARBA00013064"/>
    </source>
</evidence>
<evidence type="ECO:0000256" key="3">
    <source>
        <dbReference type="ARBA" id="ARBA00022618"/>
    </source>
</evidence>
<evidence type="ECO:0000313" key="14">
    <source>
        <dbReference type="Proteomes" id="UP001150538"/>
    </source>
</evidence>
<feature type="compositionally biased region" description="Polar residues" evidence="11">
    <location>
        <begin position="130"/>
        <end position="155"/>
    </location>
</feature>
<comment type="similarity">
    <text evidence="1 10">Belongs to the MPI phosphatase family.</text>
</comment>
<comment type="catalytic activity">
    <reaction evidence="8 10">
        <text>O-phospho-L-tyrosyl-[protein] + H2O = L-tyrosyl-[protein] + phosphate</text>
        <dbReference type="Rhea" id="RHEA:10684"/>
        <dbReference type="Rhea" id="RHEA-COMP:10136"/>
        <dbReference type="Rhea" id="RHEA-COMP:20101"/>
        <dbReference type="ChEBI" id="CHEBI:15377"/>
        <dbReference type="ChEBI" id="CHEBI:43474"/>
        <dbReference type="ChEBI" id="CHEBI:46858"/>
        <dbReference type="ChEBI" id="CHEBI:61978"/>
        <dbReference type="EC" id="3.1.3.48"/>
    </reaction>
</comment>
<dbReference type="PANTHER" id="PTHR10828:SF17">
    <property type="entry name" value="PROTEIN-TYROSINE-PHOSPHATASE"/>
    <property type="match status" value="1"/>
</dbReference>
<dbReference type="GO" id="GO:0005737">
    <property type="term" value="C:cytoplasm"/>
    <property type="evidence" value="ECO:0007669"/>
    <property type="project" value="TreeGrafter"/>
</dbReference>
<evidence type="ECO:0000259" key="12">
    <source>
        <dbReference type="PROSITE" id="PS50206"/>
    </source>
</evidence>
<accession>A0A9W8DUW4</accession>
<dbReference type="InterPro" id="IPR036873">
    <property type="entry name" value="Rhodanese-like_dom_sf"/>
</dbReference>
<organism evidence="13 14">
    <name type="scientific">Mycoemilia scoparia</name>
    <dbReference type="NCBI Taxonomy" id="417184"/>
    <lineage>
        <taxon>Eukaryota</taxon>
        <taxon>Fungi</taxon>
        <taxon>Fungi incertae sedis</taxon>
        <taxon>Zoopagomycota</taxon>
        <taxon>Kickxellomycotina</taxon>
        <taxon>Kickxellomycetes</taxon>
        <taxon>Kickxellales</taxon>
        <taxon>Kickxellaceae</taxon>
        <taxon>Mycoemilia</taxon>
    </lineage>
</organism>
<dbReference type="EC" id="3.1.3.48" evidence="2 10"/>
<evidence type="ECO:0000256" key="8">
    <source>
        <dbReference type="ARBA" id="ARBA00051722"/>
    </source>
</evidence>
<reference evidence="13" key="1">
    <citation type="submission" date="2022-07" db="EMBL/GenBank/DDBJ databases">
        <title>Phylogenomic reconstructions and comparative analyses of Kickxellomycotina fungi.</title>
        <authorList>
            <person name="Reynolds N.K."/>
            <person name="Stajich J.E."/>
            <person name="Barry K."/>
            <person name="Grigoriev I.V."/>
            <person name="Crous P."/>
            <person name="Smith M.E."/>
        </authorList>
    </citation>
    <scope>NUCLEOTIDE SEQUENCE</scope>
    <source>
        <strain evidence="13">NBRC 100468</strain>
    </source>
</reference>
<dbReference type="FunFam" id="3.40.250.10:FF:000021">
    <property type="entry name" value="M-phase inducer phosphatase cdc-25.2"/>
    <property type="match status" value="1"/>
</dbReference>
<feature type="compositionally biased region" description="Polar residues" evidence="11">
    <location>
        <begin position="521"/>
        <end position="539"/>
    </location>
</feature>
<dbReference type="AlphaFoldDB" id="A0A9W8DUW4"/>
<dbReference type="SMART" id="SM00450">
    <property type="entry name" value="RHOD"/>
    <property type="match status" value="1"/>
</dbReference>
<feature type="region of interest" description="Disordered" evidence="11">
    <location>
        <begin position="487"/>
        <end position="545"/>
    </location>
</feature>
<comment type="caution">
    <text evidence="13">The sequence shown here is derived from an EMBL/GenBank/DDBJ whole genome shotgun (WGS) entry which is preliminary data.</text>
</comment>
<protein>
    <recommendedName>
        <fullName evidence="9 10">M-phase inducer phosphatase</fullName>
        <ecNumber evidence="2 10">3.1.3.48</ecNumber>
    </recommendedName>
</protein>
<dbReference type="GO" id="GO:0005634">
    <property type="term" value="C:nucleus"/>
    <property type="evidence" value="ECO:0007669"/>
    <property type="project" value="TreeGrafter"/>
</dbReference>
<dbReference type="PANTHER" id="PTHR10828">
    <property type="entry name" value="M-PHASE INDUCER PHOSPHATASE DUAL SPECIFICITY PHOSPHATASE CDC25"/>
    <property type="match status" value="1"/>
</dbReference>
<feature type="region of interest" description="Disordered" evidence="11">
    <location>
        <begin position="130"/>
        <end position="157"/>
    </location>
</feature>
<evidence type="ECO:0000256" key="6">
    <source>
        <dbReference type="ARBA" id="ARBA00022912"/>
    </source>
</evidence>
<name>A0A9W8DUW4_9FUNG</name>
<dbReference type="CDD" id="cd01530">
    <property type="entry name" value="Cdc25"/>
    <property type="match status" value="1"/>
</dbReference>
<dbReference type="GO" id="GO:0004725">
    <property type="term" value="F:protein tyrosine phosphatase activity"/>
    <property type="evidence" value="ECO:0007669"/>
    <property type="project" value="UniProtKB-UniRule"/>
</dbReference>
<evidence type="ECO:0000256" key="10">
    <source>
        <dbReference type="RuleBase" id="RU368028"/>
    </source>
</evidence>
<keyword evidence="3 10" id="KW-0132">Cell division</keyword>
<evidence type="ECO:0000313" key="13">
    <source>
        <dbReference type="EMBL" id="KAJ1919695.1"/>
    </source>
</evidence>
<keyword evidence="6 10" id="KW-0904">Protein phosphatase</keyword>
<evidence type="ECO:0000256" key="9">
    <source>
        <dbReference type="ARBA" id="ARBA00067190"/>
    </source>
</evidence>
<dbReference type="EMBL" id="JANBPU010000023">
    <property type="protein sequence ID" value="KAJ1919695.1"/>
    <property type="molecule type" value="Genomic_DNA"/>
</dbReference>
<evidence type="ECO:0000256" key="1">
    <source>
        <dbReference type="ARBA" id="ARBA00011065"/>
    </source>
</evidence>
<dbReference type="PROSITE" id="PS50206">
    <property type="entry name" value="RHODANESE_3"/>
    <property type="match status" value="1"/>
</dbReference>
<dbReference type="Gene3D" id="3.40.250.10">
    <property type="entry name" value="Rhodanese-like domain"/>
    <property type="match status" value="1"/>
</dbReference>
<dbReference type="GO" id="GO:0051301">
    <property type="term" value="P:cell division"/>
    <property type="evidence" value="ECO:0007669"/>
    <property type="project" value="UniProtKB-UniRule"/>
</dbReference>
<dbReference type="SUPFAM" id="SSF52821">
    <property type="entry name" value="Rhodanese/Cell cycle control phosphatase"/>
    <property type="match status" value="1"/>
</dbReference>